<feature type="transmembrane region" description="Helical" evidence="10">
    <location>
        <begin position="718"/>
        <end position="741"/>
    </location>
</feature>
<dbReference type="InterPro" id="IPR036097">
    <property type="entry name" value="HisK_dim/P_sf"/>
</dbReference>
<dbReference type="SMART" id="SM00388">
    <property type="entry name" value="HisKA"/>
    <property type="match status" value="1"/>
</dbReference>
<evidence type="ECO:0000256" key="1">
    <source>
        <dbReference type="ARBA" id="ARBA00000085"/>
    </source>
</evidence>
<dbReference type="PRINTS" id="PR00344">
    <property type="entry name" value="BCTRLSENSOR"/>
</dbReference>
<evidence type="ECO:0000256" key="2">
    <source>
        <dbReference type="ARBA" id="ARBA00004370"/>
    </source>
</evidence>
<feature type="transmembrane region" description="Helical" evidence="10">
    <location>
        <begin position="392"/>
        <end position="410"/>
    </location>
</feature>
<feature type="transmembrane region" description="Helical" evidence="10">
    <location>
        <begin position="447"/>
        <end position="468"/>
    </location>
</feature>
<dbReference type="SMART" id="SM00387">
    <property type="entry name" value="HATPase_c"/>
    <property type="match status" value="1"/>
</dbReference>
<keyword evidence="10" id="KW-0472">Membrane</keyword>
<evidence type="ECO:0000256" key="6">
    <source>
        <dbReference type="ARBA" id="ARBA00022741"/>
    </source>
</evidence>
<proteinExistence type="predicted"/>
<dbReference type="InterPro" id="IPR004358">
    <property type="entry name" value="Sig_transdc_His_kin-like_C"/>
</dbReference>
<dbReference type="PROSITE" id="PS50885">
    <property type="entry name" value="HAMP"/>
    <property type="match status" value="1"/>
</dbReference>
<dbReference type="Gene3D" id="3.30.565.10">
    <property type="entry name" value="Histidine kinase-like ATPase, C-terminal domain"/>
    <property type="match status" value="1"/>
</dbReference>
<dbReference type="Gene3D" id="1.10.287.130">
    <property type="match status" value="1"/>
</dbReference>
<dbReference type="PANTHER" id="PTHR43065:SF46">
    <property type="entry name" value="C4-DICARBOXYLATE TRANSPORT SENSOR PROTEIN DCTB"/>
    <property type="match status" value="1"/>
</dbReference>
<dbReference type="RefSeq" id="WP_266054834.1">
    <property type="nucleotide sequence ID" value="NZ_JAPFQN010000002.1"/>
</dbReference>
<keyword evidence="8 13" id="KW-0067">ATP-binding</keyword>
<evidence type="ECO:0000256" key="10">
    <source>
        <dbReference type="SAM" id="Phobius"/>
    </source>
</evidence>
<keyword evidence="9" id="KW-0902">Two-component regulatory system</keyword>
<evidence type="ECO:0000256" key="4">
    <source>
        <dbReference type="ARBA" id="ARBA00022553"/>
    </source>
</evidence>
<comment type="catalytic activity">
    <reaction evidence="1">
        <text>ATP + protein L-histidine = ADP + protein N-phospho-L-histidine.</text>
        <dbReference type="EC" id="2.7.13.3"/>
    </reaction>
</comment>
<feature type="transmembrane region" description="Helical" evidence="10">
    <location>
        <begin position="919"/>
        <end position="943"/>
    </location>
</feature>
<feature type="transmembrane region" description="Helical" evidence="10">
    <location>
        <begin position="359"/>
        <end position="380"/>
    </location>
</feature>
<feature type="transmembrane region" description="Helical" evidence="10">
    <location>
        <begin position="416"/>
        <end position="435"/>
    </location>
</feature>
<feature type="domain" description="Histidine kinase" evidence="11">
    <location>
        <begin position="1014"/>
        <end position="1220"/>
    </location>
</feature>
<feature type="domain" description="HAMP" evidence="12">
    <location>
        <begin position="946"/>
        <end position="997"/>
    </location>
</feature>
<evidence type="ECO:0000259" key="12">
    <source>
        <dbReference type="PROSITE" id="PS50885"/>
    </source>
</evidence>
<dbReference type="CDD" id="cd06225">
    <property type="entry name" value="HAMP"/>
    <property type="match status" value="1"/>
</dbReference>
<dbReference type="Pfam" id="PF00512">
    <property type="entry name" value="HisKA"/>
    <property type="match status" value="1"/>
</dbReference>
<keyword evidence="7" id="KW-0418">Kinase</keyword>
<dbReference type="InterPro" id="IPR036890">
    <property type="entry name" value="HATPase_C_sf"/>
</dbReference>
<comment type="caution">
    <text evidence="13">The sequence shown here is derived from an EMBL/GenBank/DDBJ whole genome shotgun (WGS) entry which is preliminary data.</text>
</comment>
<dbReference type="InterPro" id="IPR005467">
    <property type="entry name" value="His_kinase_dom"/>
</dbReference>
<feature type="transmembrane region" description="Helical" evidence="10">
    <location>
        <begin position="230"/>
        <end position="249"/>
    </location>
</feature>
<dbReference type="InterPro" id="IPR003660">
    <property type="entry name" value="HAMP_dom"/>
</dbReference>
<evidence type="ECO:0000256" key="5">
    <source>
        <dbReference type="ARBA" id="ARBA00022679"/>
    </source>
</evidence>
<keyword evidence="6" id="KW-0547">Nucleotide-binding</keyword>
<evidence type="ECO:0000256" key="7">
    <source>
        <dbReference type="ARBA" id="ARBA00022777"/>
    </source>
</evidence>
<dbReference type="Pfam" id="PF02518">
    <property type="entry name" value="HATPase_c"/>
    <property type="match status" value="1"/>
</dbReference>
<dbReference type="EC" id="2.7.13.3" evidence="3"/>
<accession>A0ABT3RN26</accession>
<evidence type="ECO:0000313" key="14">
    <source>
        <dbReference type="Proteomes" id="UP001209885"/>
    </source>
</evidence>
<protein>
    <recommendedName>
        <fullName evidence="3">histidine kinase</fullName>
        <ecNumber evidence="3">2.7.13.3</ecNumber>
    </recommendedName>
</protein>
<comment type="subcellular location">
    <subcellularLocation>
        <location evidence="2">Membrane</location>
    </subcellularLocation>
</comment>
<keyword evidence="10" id="KW-1133">Transmembrane helix</keyword>
<feature type="transmembrane region" description="Helical" evidence="10">
    <location>
        <begin position="316"/>
        <end position="339"/>
    </location>
</feature>
<evidence type="ECO:0000256" key="8">
    <source>
        <dbReference type="ARBA" id="ARBA00022840"/>
    </source>
</evidence>
<organism evidence="13 14">
    <name type="scientific">Mangrovivirga halotolerans</name>
    <dbReference type="NCBI Taxonomy" id="2993936"/>
    <lineage>
        <taxon>Bacteria</taxon>
        <taxon>Pseudomonadati</taxon>
        <taxon>Bacteroidota</taxon>
        <taxon>Cytophagia</taxon>
        <taxon>Cytophagales</taxon>
        <taxon>Mangrovivirgaceae</taxon>
        <taxon>Mangrovivirga</taxon>
    </lineage>
</organism>
<evidence type="ECO:0000256" key="3">
    <source>
        <dbReference type="ARBA" id="ARBA00012438"/>
    </source>
</evidence>
<keyword evidence="5" id="KW-0808">Transferase</keyword>
<dbReference type="InterPro" id="IPR003594">
    <property type="entry name" value="HATPase_dom"/>
</dbReference>
<dbReference type="Proteomes" id="UP001209885">
    <property type="component" value="Unassembled WGS sequence"/>
</dbReference>
<keyword evidence="14" id="KW-1185">Reference proteome</keyword>
<reference evidence="13 14" key="1">
    <citation type="submission" date="2022-11" db="EMBL/GenBank/DDBJ databases">
        <title>The characterization of three novel Bacteroidetes species and genomic analysis of their roles in tidal elemental geochemical cycles.</title>
        <authorList>
            <person name="Ma K."/>
        </authorList>
    </citation>
    <scope>NUCLEOTIDE SEQUENCE [LARGE SCALE GENOMIC DNA]</scope>
    <source>
        <strain evidence="13 14">M17</strain>
    </source>
</reference>
<gene>
    <name evidence="13" type="ORF">OO013_01765</name>
</gene>
<dbReference type="Gene3D" id="6.10.340.10">
    <property type="match status" value="1"/>
</dbReference>
<feature type="transmembrane region" description="Helical" evidence="10">
    <location>
        <begin position="7"/>
        <end position="27"/>
    </location>
</feature>
<evidence type="ECO:0000256" key="9">
    <source>
        <dbReference type="ARBA" id="ARBA00023012"/>
    </source>
</evidence>
<dbReference type="PANTHER" id="PTHR43065">
    <property type="entry name" value="SENSOR HISTIDINE KINASE"/>
    <property type="match status" value="1"/>
</dbReference>
<feature type="transmembrane region" description="Helical" evidence="10">
    <location>
        <begin position="278"/>
        <end position="296"/>
    </location>
</feature>
<dbReference type="SUPFAM" id="SSF47384">
    <property type="entry name" value="Homodimeric domain of signal transducing histidine kinase"/>
    <property type="match status" value="1"/>
</dbReference>
<dbReference type="GO" id="GO:0005524">
    <property type="term" value="F:ATP binding"/>
    <property type="evidence" value="ECO:0007669"/>
    <property type="project" value="UniProtKB-KW"/>
</dbReference>
<dbReference type="PROSITE" id="PS50109">
    <property type="entry name" value="HIS_KIN"/>
    <property type="match status" value="1"/>
</dbReference>
<keyword evidence="10" id="KW-0812">Transmembrane</keyword>
<name>A0ABT3RN26_9BACT</name>
<dbReference type="EMBL" id="JAPFQN010000002">
    <property type="protein sequence ID" value="MCX2742570.1"/>
    <property type="molecule type" value="Genomic_DNA"/>
</dbReference>
<feature type="transmembrane region" description="Helical" evidence="10">
    <location>
        <begin position="202"/>
        <end position="223"/>
    </location>
</feature>
<evidence type="ECO:0000259" key="11">
    <source>
        <dbReference type="PROSITE" id="PS50109"/>
    </source>
</evidence>
<sequence length="1223" mass="140704">MKYSNKFLSLFLAVLSILIFSVLWFIYDYQKQNESYYVERVTANINNAVSEIEDVYKKLPASNDSVKFSFDKLNDRVDRPLIILNESNEPVYWSTSKYLPHENIDLTPGINLVTSTNGEYLTYIFLRNEFKLVFYIPLFERSEINNAYIGPRANPRIFENNDIRISSNSDQEGYHSIKLNSRDIFGVLFQPSYRIHFGVADFFMFASIIFFAVFVTIFITFLVRDYRKDLAIPAGMITLLIFRVLALLLEFPYEFINLRLFNPKFFSASKLVPTLGDLLLNILVVFILAIGCLYYYQKPKVVKWIHRLSERKKIALSIFLFCLGIASLSLQMFVFRTLYHHSSWTYDITSNLSFSGLKLISVLIIFLSVAIFILFGHIAYQVNNHVWKNKIRMFWLLLGITSLFYISLSYFTDNNFLPIVIIYIIYTFFMFGTRAGKLFIRVRYNTLFYVIGSLIIASIAVTISVWTFEQERIRETKVRVASKLIEKNDVLGEFLLNEAITQIREDNYIKARLLSPLANRRAVEDKVQKYHLGPYFDKYDIQVSIFGINKEPIGVSATQVPYQFYKFYYESEEFRTEYENIYFESVKGKPLLGHYIALIEIPYNDRVIGYLKIDLNLLNNQLNTVFPELLVDTGVSSEVDEFRDISYGFYENGELITAGGDFNYSLHIPSITNVDSVDLFNKGLVEENYRHFGQQAEGDQILLVSMQYKPLSFLISNFSFYFVLPVFFILLSSLGLTIYHFINSTRVSFTTKLQLYLNLVFLIPLIAVSYSAINLISTTYRNDIREEYLQKSKNTSDQLIDDINKVFTGDMSREELERELKEISRYAQLDINLYDVDGQLLATSQPRIFEKKIFSEQLNPEAYAKIIEKGYDEIILDEKAGDLSFKSSFSGVNAFNSNRKLGVINIPYFESGEELENHIIAGIVNILNLAAFTFLIFLAISYFSSSMLTKPLRYIANKIGKTSLGDNEPLNWSSNDEIGLLVDQYNRMLSKLEESRRALSASEKESAWREMAKQVAHEIKNPLTPMRLSLQHLQRLNDSDVKLKNLSESLIRQVDTLSDIATSFSAFAKMPIPESEIFDLTKVVKDSAEIFKRQEGEFKTVIPDREIIVKGDEKLIGRTINNLLINAKQSVDDGEIPEIYLEMSVQDDKNALIMVQDNGQGIPDSLREKVFIPNFSTKSSGSGIGLAIAKRGIEHAQGNIWFESVVGEGTVFFISLPLYNDAQ</sequence>
<dbReference type="SUPFAM" id="SSF55874">
    <property type="entry name" value="ATPase domain of HSP90 chaperone/DNA topoisomerase II/histidine kinase"/>
    <property type="match status" value="1"/>
</dbReference>
<dbReference type="InterPro" id="IPR003661">
    <property type="entry name" value="HisK_dim/P_dom"/>
</dbReference>
<evidence type="ECO:0000313" key="13">
    <source>
        <dbReference type="EMBL" id="MCX2742570.1"/>
    </source>
</evidence>
<dbReference type="CDD" id="cd00082">
    <property type="entry name" value="HisKA"/>
    <property type="match status" value="1"/>
</dbReference>
<keyword evidence="4" id="KW-0597">Phosphoprotein</keyword>
<feature type="transmembrane region" description="Helical" evidence="10">
    <location>
        <begin position="753"/>
        <end position="773"/>
    </location>
</feature>